<dbReference type="InterPro" id="IPR035985">
    <property type="entry name" value="Ubiquitin-activating_enz"/>
</dbReference>
<evidence type="ECO:0000313" key="2">
    <source>
        <dbReference type="EMBL" id="KAK0753143.1"/>
    </source>
</evidence>
<dbReference type="Proteomes" id="UP001172155">
    <property type="component" value="Unassembled WGS sequence"/>
</dbReference>
<name>A0AA40F8F2_9PEZI</name>
<dbReference type="GO" id="GO:0019948">
    <property type="term" value="F:SUMO activating enzyme activity"/>
    <property type="evidence" value="ECO:0007669"/>
    <property type="project" value="TreeGrafter"/>
</dbReference>
<keyword evidence="3" id="KW-1185">Reference proteome</keyword>
<dbReference type="GO" id="GO:0031510">
    <property type="term" value="C:SUMO activating enzyme complex"/>
    <property type="evidence" value="ECO:0007669"/>
    <property type="project" value="TreeGrafter"/>
</dbReference>
<evidence type="ECO:0000259" key="1">
    <source>
        <dbReference type="Pfam" id="PF00899"/>
    </source>
</evidence>
<dbReference type="PANTHER" id="PTHR10953:SF162">
    <property type="entry name" value="SUMO-ACTIVATING ENZYME SUBUNIT 1"/>
    <property type="match status" value="1"/>
</dbReference>
<proteinExistence type="predicted"/>
<dbReference type="InterPro" id="IPR000594">
    <property type="entry name" value="ThiF_NAD_FAD-bd"/>
</dbReference>
<organism evidence="2 3">
    <name type="scientific">Schizothecium vesticola</name>
    <dbReference type="NCBI Taxonomy" id="314040"/>
    <lineage>
        <taxon>Eukaryota</taxon>
        <taxon>Fungi</taxon>
        <taxon>Dikarya</taxon>
        <taxon>Ascomycota</taxon>
        <taxon>Pezizomycotina</taxon>
        <taxon>Sordariomycetes</taxon>
        <taxon>Sordariomycetidae</taxon>
        <taxon>Sordariales</taxon>
        <taxon>Schizotheciaceae</taxon>
        <taxon>Schizothecium</taxon>
    </lineage>
</organism>
<comment type="caution">
    <text evidence="2">The sequence shown here is derived from an EMBL/GenBank/DDBJ whole genome shotgun (WGS) entry which is preliminary data.</text>
</comment>
<gene>
    <name evidence="2" type="ORF">B0T18DRAFT_433976</name>
</gene>
<dbReference type="PANTHER" id="PTHR10953">
    <property type="entry name" value="UBIQUITIN-ACTIVATING ENZYME E1"/>
    <property type="match status" value="1"/>
</dbReference>
<evidence type="ECO:0000313" key="3">
    <source>
        <dbReference type="Proteomes" id="UP001172155"/>
    </source>
</evidence>
<dbReference type="GO" id="GO:0005737">
    <property type="term" value="C:cytoplasm"/>
    <property type="evidence" value="ECO:0007669"/>
    <property type="project" value="TreeGrafter"/>
</dbReference>
<reference evidence="2" key="1">
    <citation type="submission" date="2023-06" db="EMBL/GenBank/DDBJ databases">
        <title>Genome-scale phylogeny and comparative genomics of the fungal order Sordariales.</title>
        <authorList>
            <consortium name="Lawrence Berkeley National Laboratory"/>
            <person name="Hensen N."/>
            <person name="Bonometti L."/>
            <person name="Westerberg I."/>
            <person name="Brannstrom I.O."/>
            <person name="Guillou S."/>
            <person name="Cros-Aarteil S."/>
            <person name="Calhoun S."/>
            <person name="Haridas S."/>
            <person name="Kuo A."/>
            <person name="Mondo S."/>
            <person name="Pangilinan J."/>
            <person name="Riley R."/>
            <person name="LaButti K."/>
            <person name="Andreopoulos B."/>
            <person name="Lipzen A."/>
            <person name="Chen C."/>
            <person name="Yanf M."/>
            <person name="Daum C."/>
            <person name="Ng V."/>
            <person name="Clum A."/>
            <person name="Steindorff A."/>
            <person name="Ohm R."/>
            <person name="Martin F."/>
            <person name="Silar P."/>
            <person name="Natvig D."/>
            <person name="Lalanne C."/>
            <person name="Gautier V."/>
            <person name="Ament-velasquez S.L."/>
            <person name="Kruys A."/>
            <person name="Hutchinson M.I."/>
            <person name="Powell A.J."/>
            <person name="Barry K."/>
            <person name="Miller A.N."/>
            <person name="Grigoriev I.V."/>
            <person name="Debuchy R."/>
            <person name="Gladieux P."/>
            <person name="Thoren M.H."/>
            <person name="Johannesson H."/>
        </authorList>
    </citation>
    <scope>NUCLEOTIDE SEQUENCE</scope>
    <source>
        <strain evidence="2">SMH3187-1</strain>
    </source>
</reference>
<dbReference type="EMBL" id="JAUKUD010000001">
    <property type="protein sequence ID" value="KAK0753143.1"/>
    <property type="molecule type" value="Genomic_DNA"/>
</dbReference>
<dbReference type="InterPro" id="IPR045886">
    <property type="entry name" value="ThiF/MoeB/HesA"/>
</dbReference>
<dbReference type="Gene3D" id="3.40.50.720">
    <property type="entry name" value="NAD(P)-binding Rossmann-like Domain"/>
    <property type="match status" value="1"/>
</dbReference>
<protein>
    <recommendedName>
        <fullName evidence="1">THIF-type NAD/FAD binding fold domain-containing protein</fullName>
    </recommendedName>
</protein>
<dbReference type="Pfam" id="PF00899">
    <property type="entry name" value="ThiF"/>
    <property type="match status" value="1"/>
</dbReference>
<feature type="domain" description="THIF-type NAD/FAD binding fold" evidence="1">
    <location>
        <begin position="23"/>
        <end position="346"/>
    </location>
</feature>
<accession>A0AA40F8F2</accession>
<dbReference type="SUPFAM" id="SSF69572">
    <property type="entry name" value="Activating enzymes of the ubiquitin-like proteins"/>
    <property type="match status" value="1"/>
</dbReference>
<dbReference type="AlphaFoldDB" id="A0AA40F8F2"/>
<sequence length="364" mass="39183">MAEPNGATAPAENGISPDEIALYDRQIRLWGIKAQEKIRNARILLITIRALGAEVAKNLVLAGIHSLTIVDPGIVTEADFPSFLLSPEHIGLNRASASTAALRQLNPRVRIIPESFDIRTKSDPTYLSSFDIIIATNLDTTSTLLTTLNTAARAAARPFYAGSCHGLYAFLFSDLISHTFIISRALTNRGTALGPESPTRTILAAVPKPDDPRTELVTKRELYSPWPAPLSAPLPADILSHPRRRRAVTPVLSCFTALWAFAALHDRAPNPGSREDLVQFTELASEAHKARGLPSETLRSEVLRSFLQGIGTEVVPATAGLGAMLAQDVIVVLGQNQQPVQNLVVVDGEEIVAPVYALHGPLGV</sequence>
<dbReference type="GO" id="GO:0016925">
    <property type="term" value="P:protein sumoylation"/>
    <property type="evidence" value="ECO:0007669"/>
    <property type="project" value="TreeGrafter"/>
</dbReference>